<gene>
    <name evidence="1" type="ORF">QO018_005414</name>
</gene>
<comment type="caution">
    <text evidence="1">The sequence shown here is derived from an EMBL/GenBank/DDBJ whole genome shotgun (WGS) entry which is preliminary data.</text>
</comment>
<dbReference type="EMBL" id="JAUSVU010000028">
    <property type="protein sequence ID" value="MDQ0536517.1"/>
    <property type="molecule type" value="Genomic_DNA"/>
</dbReference>
<reference evidence="1 2" key="1">
    <citation type="submission" date="2023-07" db="EMBL/GenBank/DDBJ databases">
        <title>Genomic Encyclopedia of Type Strains, Phase IV (KMG-IV): sequencing the most valuable type-strain genomes for metagenomic binning, comparative biology and taxonomic classification.</title>
        <authorList>
            <person name="Goeker M."/>
        </authorList>
    </citation>
    <scope>NUCLEOTIDE SEQUENCE [LARGE SCALE GENOMIC DNA]</scope>
    <source>
        <strain evidence="1 2">DSM 19922</strain>
    </source>
</reference>
<accession>A0ABU0MSQ0</accession>
<dbReference type="Proteomes" id="UP001244552">
    <property type="component" value="Unassembled WGS sequence"/>
</dbReference>
<organism evidence="1 2">
    <name type="scientific">Azospirillum picis</name>
    <dbReference type="NCBI Taxonomy" id="488438"/>
    <lineage>
        <taxon>Bacteria</taxon>
        <taxon>Pseudomonadati</taxon>
        <taxon>Pseudomonadota</taxon>
        <taxon>Alphaproteobacteria</taxon>
        <taxon>Rhodospirillales</taxon>
        <taxon>Azospirillaceae</taxon>
        <taxon>Azospirillum</taxon>
    </lineage>
</organism>
<evidence type="ECO:0000313" key="1">
    <source>
        <dbReference type="EMBL" id="MDQ0536517.1"/>
    </source>
</evidence>
<sequence length="85" mass="9428">MFALRGEQIRAGRALKRWSRKQLAQEASRFHPVSEETIRDWEGIDGVINATTARANAVVRAFDEAGVELLNHGAPGARLRSVEQS</sequence>
<proteinExistence type="predicted"/>
<dbReference type="Gene3D" id="1.10.260.40">
    <property type="entry name" value="lambda repressor-like DNA-binding domains"/>
    <property type="match status" value="1"/>
</dbReference>
<dbReference type="RefSeq" id="WP_209989441.1">
    <property type="nucleotide sequence ID" value="NZ_JAGINO010000028.1"/>
</dbReference>
<evidence type="ECO:0008006" key="3">
    <source>
        <dbReference type="Google" id="ProtNLM"/>
    </source>
</evidence>
<dbReference type="InterPro" id="IPR010982">
    <property type="entry name" value="Lambda_DNA-bd_dom_sf"/>
</dbReference>
<keyword evidence="2" id="KW-1185">Reference proteome</keyword>
<name>A0ABU0MSQ0_9PROT</name>
<evidence type="ECO:0000313" key="2">
    <source>
        <dbReference type="Proteomes" id="UP001244552"/>
    </source>
</evidence>
<protein>
    <recommendedName>
        <fullName evidence="3">HTH cro/C1-type domain-containing protein</fullName>
    </recommendedName>
</protein>